<reference evidence="2" key="1">
    <citation type="submission" date="2024-07" db="EMBL/GenBank/DDBJ databases">
        <authorList>
            <person name="Yu S.T."/>
        </authorList>
    </citation>
    <scope>NUCLEOTIDE SEQUENCE</scope>
    <source>
        <strain evidence="2">R28</strain>
    </source>
</reference>
<dbReference type="EMBL" id="CP163439">
    <property type="protein sequence ID" value="XDQ37847.1"/>
    <property type="molecule type" value="Genomic_DNA"/>
</dbReference>
<name>A0AB39Q5S6_9ACTN</name>
<feature type="compositionally biased region" description="Low complexity" evidence="1">
    <location>
        <begin position="14"/>
        <end position="24"/>
    </location>
</feature>
<evidence type="ECO:0000313" key="2">
    <source>
        <dbReference type="EMBL" id="XDQ37847.1"/>
    </source>
</evidence>
<proteinExistence type="predicted"/>
<feature type="region of interest" description="Disordered" evidence="1">
    <location>
        <begin position="14"/>
        <end position="44"/>
    </location>
</feature>
<evidence type="ECO:0000256" key="1">
    <source>
        <dbReference type="SAM" id="MobiDB-lite"/>
    </source>
</evidence>
<dbReference type="AlphaFoldDB" id="A0AB39Q5S6"/>
<evidence type="ECO:0008006" key="3">
    <source>
        <dbReference type="Google" id="ProtNLM"/>
    </source>
</evidence>
<protein>
    <recommendedName>
        <fullName evidence="3">WD40 repeat protein</fullName>
    </recommendedName>
</protein>
<gene>
    <name evidence="2" type="ORF">AB5J49_33330</name>
</gene>
<sequence length="106" mass="10330">MGPALLLAFTGTTAGAAPHAPGVARGSTAADGTRADGPPSGAAISADGRHVAFTSTAPGLGCAHFTPRLLPTVNADGTVVAFESASPDLVEGDTSGVSDVFLRTVQ</sequence>
<accession>A0AB39Q5S6</accession>
<organism evidence="2">
    <name type="scientific">Streptomyces sp. R28</name>
    <dbReference type="NCBI Taxonomy" id="3238628"/>
    <lineage>
        <taxon>Bacteria</taxon>
        <taxon>Bacillati</taxon>
        <taxon>Actinomycetota</taxon>
        <taxon>Actinomycetes</taxon>
        <taxon>Kitasatosporales</taxon>
        <taxon>Streptomycetaceae</taxon>
        <taxon>Streptomyces</taxon>
    </lineage>
</organism>
<dbReference type="RefSeq" id="WP_369172575.1">
    <property type="nucleotide sequence ID" value="NZ_CP163439.1"/>
</dbReference>